<dbReference type="InterPro" id="IPR051706">
    <property type="entry name" value="Glycosyltransferase_domain"/>
</dbReference>
<dbReference type="InterPro" id="IPR029044">
    <property type="entry name" value="Nucleotide-diphossugar_trans"/>
</dbReference>
<keyword evidence="2" id="KW-1133">Transmembrane helix</keyword>
<name>A0AAD7UN92_9STRA</name>
<gene>
    <name evidence="3" type="ORF">CTAYLR_005792</name>
</gene>
<proteinExistence type="predicted"/>
<dbReference type="GO" id="GO:0016020">
    <property type="term" value="C:membrane"/>
    <property type="evidence" value="ECO:0007669"/>
    <property type="project" value="GOC"/>
</dbReference>
<organism evidence="3 4">
    <name type="scientific">Chrysophaeum taylorii</name>
    <dbReference type="NCBI Taxonomy" id="2483200"/>
    <lineage>
        <taxon>Eukaryota</taxon>
        <taxon>Sar</taxon>
        <taxon>Stramenopiles</taxon>
        <taxon>Ochrophyta</taxon>
        <taxon>Pelagophyceae</taxon>
        <taxon>Pelagomonadales</taxon>
        <taxon>Pelagomonadaceae</taxon>
        <taxon>Chrysophaeum</taxon>
    </lineage>
</organism>
<dbReference type="AlphaFoldDB" id="A0AAD7UN92"/>
<dbReference type="SUPFAM" id="SSF53448">
    <property type="entry name" value="Nucleotide-diphospho-sugar transferases"/>
    <property type="match status" value="1"/>
</dbReference>
<dbReference type="GO" id="GO:0000030">
    <property type="term" value="F:mannosyltransferase activity"/>
    <property type="evidence" value="ECO:0007669"/>
    <property type="project" value="TreeGrafter"/>
</dbReference>
<accession>A0AAD7UN92</accession>
<dbReference type="PANTHER" id="PTHR32385:SF15">
    <property type="entry name" value="INOSITOL PHOSPHOCERAMIDE MANNOSYLTRANSFERASE 1"/>
    <property type="match status" value="1"/>
</dbReference>
<dbReference type="EMBL" id="JAQMWT010000060">
    <property type="protein sequence ID" value="KAJ8611873.1"/>
    <property type="molecule type" value="Genomic_DNA"/>
</dbReference>
<reference evidence="3" key="1">
    <citation type="submission" date="2023-01" db="EMBL/GenBank/DDBJ databases">
        <title>Metagenome sequencing of chrysophaentin producing Chrysophaeum taylorii.</title>
        <authorList>
            <person name="Davison J."/>
            <person name="Bewley C."/>
        </authorList>
    </citation>
    <scope>NUCLEOTIDE SEQUENCE</scope>
    <source>
        <strain evidence="3">NIES-1699</strain>
    </source>
</reference>
<comment type="caution">
    <text evidence="3">The sequence shown here is derived from an EMBL/GenBank/DDBJ whole genome shotgun (WGS) entry which is preliminary data.</text>
</comment>
<keyword evidence="2" id="KW-0812">Transmembrane</keyword>
<feature type="transmembrane region" description="Helical" evidence="2">
    <location>
        <begin position="6"/>
        <end position="27"/>
    </location>
</feature>
<dbReference type="PANTHER" id="PTHR32385">
    <property type="entry name" value="MANNOSYL PHOSPHORYLINOSITOL CERAMIDE SYNTHASE"/>
    <property type="match status" value="1"/>
</dbReference>
<dbReference type="InterPro" id="IPR007577">
    <property type="entry name" value="GlycoTrfase_DXD_sugar-bd_CS"/>
</dbReference>
<protein>
    <submittedName>
        <fullName evidence="3">Uncharacterized protein</fullName>
    </submittedName>
</protein>
<dbReference type="Pfam" id="PF04488">
    <property type="entry name" value="Gly_transf_sug"/>
    <property type="match status" value="1"/>
</dbReference>
<keyword evidence="1" id="KW-0808">Transferase</keyword>
<dbReference type="GO" id="GO:0051999">
    <property type="term" value="P:mannosyl-inositol phosphorylceramide biosynthetic process"/>
    <property type="evidence" value="ECO:0007669"/>
    <property type="project" value="TreeGrafter"/>
</dbReference>
<dbReference type="Proteomes" id="UP001230188">
    <property type="component" value="Unassembled WGS sequence"/>
</dbReference>
<evidence type="ECO:0000256" key="1">
    <source>
        <dbReference type="ARBA" id="ARBA00022679"/>
    </source>
</evidence>
<evidence type="ECO:0000313" key="3">
    <source>
        <dbReference type="EMBL" id="KAJ8611873.1"/>
    </source>
</evidence>
<evidence type="ECO:0000256" key="2">
    <source>
        <dbReference type="SAM" id="Phobius"/>
    </source>
</evidence>
<evidence type="ECO:0000313" key="4">
    <source>
        <dbReference type="Proteomes" id="UP001230188"/>
    </source>
</evidence>
<keyword evidence="2" id="KW-0472">Membrane</keyword>
<dbReference type="Gene3D" id="3.90.550.20">
    <property type="match status" value="1"/>
</dbReference>
<sequence>MTKKTLVRRPALCGGALVVVVVVVVMVRPRHDRASPPLGRCPESSRERIPRHVFYTGKVDSRLRMLTDANGSWPADFGFSFFSDGAMRTSMKHLDAELAKTNNVTGAYDAFESLRNWALRADLWRYAILWACGGIYVDAKMKLTADFGAFYANALSSHDDASLMTCADRYLTRRDAEPLPLWQGFLMAAPRSPDLAETLRLAIANVQRRSYDVRVLAITGPRAIGAAVRPGLDKGRVAIVCDQVARTETITTPFLRLNKTVRDNPLLFVEDKALHDDVRGGTAHSYSAMYRARDLYHTARR</sequence>
<keyword evidence="4" id="KW-1185">Reference proteome</keyword>